<gene>
    <name evidence="2" type="ORF">PZA18_17430</name>
</gene>
<dbReference type="InterPro" id="IPR001633">
    <property type="entry name" value="EAL_dom"/>
</dbReference>
<accession>A0ABT7E0I9</accession>
<dbReference type="SUPFAM" id="SSF141868">
    <property type="entry name" value="EAL domain-like"/>
    <property type="match status" value="1"/>
</dbReference>
<evidence type="ECO:0000313" key="2">
    <source>
        <dbReference type="EMBL" id="MDK2125838.1"/>
    </source>
</evidence>
<reference evidence="2" key="1">
    <citation type="submission" date="2023-03" db="EMBL/GenBank/DDBJ databases">
        <title>Chitinimonas shenzhenensis gen. nov., sp. nov., a novel member of family Burkholderiaceae isolated from activated sludge collected in Shen Zhen, China.</title>
        <authorList>
            <person name="Wang X."/>
        </authorList>
    </citation>
    <scope>NUCLEOTIDE SEQUENCE</scope>
    <source>
        <strain evidence="2">DQS-5</strain>
    </source>
</reference>
<comment type="caution">
    <text evidence="2">The sequence shown here is derived from an EMBL/GenBank/DDBJ whole genome shotgun (WGS) entry which is preliminary data.</text>
</comment>
<organism evidence="2 3">
    <name type="scientific">Parachitinimonas caeni</name>
    <dbReference type="NCBI Taxonomy" id="3031301"/>
    <lineage>
        <taxon>Bacteria</taxon>
        <taxon>Pseudomonadati</taxon>
        <taxon>Pseudomonadota</taxon>
        <taxon>Betaproteobacteria</taxon>
        <taxon>Neisseriales</taxon>
        <taxon>Chitinibacteraceae</taxon>
        <taxon>Parachitinimonas</taxon>
    </lineage>
</organism>
<keyword evidence="3" id="KW-1185">Reference proteome</keyword>
<dbReference type="Gene3D" id="3.20.20.450">
    <property type="entry name" value="EAL domain"/>
    <property type="match status" value="1"/>
</dbReference>
<dbReference type="PANTHER" id="PTHR33121:SF70">
    <property type="entry name" value="SIGNALING PROTEIN YKOW"/>
    <property type="match status" value="1"/>
</dbReference>
<dbReference type="EMBL" id="JARRAF010000025">
    <property type="protein sequence ID" value="MDK2125838.1"/>
    <property type="molecule type" value="Genomic_DNA"/>
</dbReference>
<name>A0ABT7E0I9_9NEIS</name>
<dbReference type="InterPro" id="IPR035919">
    <property type="entry name" value="EAL_sf"/>
</dbReference>
<dbReference type="PANTHER" id="PTHR33121">
    <property type="entry name" value="CYCLIC DI-GMP PHOSPHODIESTERASE PDEF"/>
    <property type="match status" value="1"/>
</dbReference>
<evidence type="ECO:0000313" key="3">
    <source>
        <dbReference type="Proteomes" id="UP001172778"/>
    </source>
</evidence>
<dbReference type="PROSITE" id="PS50883">
    <property type="entry name" value="EAL"/>
    <property type="match status" value="1"/>
</dbReference>
<proteinExistence type="predicted"/>
<dbReference type="InterPro" id="IPR050706">
    <property type="entry name" value="Cyclic-di-GMP_PDE-like"/>
</dbReference>
<dbReference type="Proteomes" id="UP001172778">
    <property type="component" value="Unassembled WGS sequence"/>
</dbReference>
<evidence type="ECO:0000259" key="1">
    <source>
        <dbReference type="PROSITE" id="PS50883"/>
    </source>
</evidence>
<dbReference type="SMART" id="SM00052">
    <property type="entry name" value="EAL"/>
    <property type="match status" value="1"/>
</dbReference>
<dbReference type="CDD" id="cd01948">
    <property type="entry name" value="EAL"/>
    <property type="match status" value="1"/>
</dbReference>
<protein>
    <submittedName>
        <fullName evidence="2">EAL domain-containing protein</fullName>
    </submittedName>
</protein>
<dbReference type="Pfam" id="PF00563">
    <property type="entry name" value="EAL"/>
    <property type="match status" value="1"/>
</dbReference>
<feature type="domain" description="EAL" evidence="1">
    <location>
        <begin position="4"/>
        <end position="257"/>
    </location>
</feature>
<sequence>MRKRYALAHQLRHAIEKQHFEVFYQAKVDIARHTIVGLEALVRWRHESGRLISPGEFIPLAEESNLIEPIGQFVLVQACRQVYAWHQQGQSVPVSVNVSAVQFLNPVFPQTVHDALLQSGLPSRLLELEITEGVLMHDVAAARVTLEKLKQLGVRLAIDDFGTGYSSLAYLKRFPVDVLKIDQSFVRDMLTDTGDSKIISAIINLGRGLGMELVAEGVEQQAQADALHRLGCTIMQGFLYSRPAPAAEVGKVLSRLTLPTPGSVPIVKPDVRHHANP</sequence>